<protein>
    <recommendedName>
        <fullName evidence="3">Outer membrane protein beta-barrel domain-containing protein</fullName>
    </recommendedName>
</protein>
<dbReference type="InterPro" id="IPR011250">
    <property type="entry name" value="OMP/PagP_B-barrel"/>
</dbReference>
<evidence type="ECO:0000313" key="1">
    <source>
        <dbReference type="EMBL" id="SDG47622.1"/>
    </source>
</evidence>
<evidence type="ECO:0008006" key="3">
    <source>
        <dbReference type="Google" id="ProtNLM"/>
    </source>
</evidence>
<organism evidence="1 2">
    <name type="scientific">Pedobacter terrae</name>
    <dbReference type="NCBI Taxonomy" id="405671"/>
    <lineage>
        <taxon>Bacteria</taxon>
        <taxon>Pseudomonadati</taxon>
        <taxon>Bacteroidota</taxon>
        <taxon>Sphingobacteriia</taxon>
        <taxon>Sphingobacteriales</taxon>
        <taxon>Sphingobacteriaceae</taxon>
        <taxon>Pedobacter</taxon>
    </lineage>
</organism>
<proteinExistence type="predicted"/>
<dbReference type="OrthoDB" id="657299at2"/>
<accession>A0A1G7UJ89</accession>
<dbReference type="AlphaFoldDB" id="A0A1G7UJ89"/>
<dbReference type="RefSeq" id="WP_090499453.1">
    <property type="nucleotide sequence ID" value="NZ_FNCH01000007.1"/>
</dbReference>
<name>A0A1G7UJ89_9SPHI</name>
<dbReference type="EMBL" id="FNCH01000007">
    <property type="protein sequence ID" value="SDG47622.1"/>
    <property type="molecule type" value="Genomic_DNA"/>
</dbReference>
<dbReference type="Proteomes" id="UP000199643">
    <property type="component" value="Unassembled WGS sequence"/>
</dbReference>
<sequence length="180" mass="19547">MHNIRIKIVLIVLLFLSPVLLKAQNSAGIGVAAEFGLPSGNFTNLSAIGLGASVKADLPVAENFAITLNVGFMNFFGKKNQLFNVPDLTYIPAKAGLKYHLSESFYAEGQFGAALPLNKEQKSLFVWSPGIGNQFKLSGENKLDLGIRYEGWTGKNDVVGLNKTNTKGFVGVRFAYVFGW</sequence>
<evidence type="ECO:0000313" key="2">
    <source>
        <dbReference type="Proteomes" id="UP000199643"/>
    </source>
</evidence>
<keyword evidence="2" id="KW-1185">Reference proteome</keyword>
<gene>
    <name evidence="1" type="ORF">SAMN05421827_1074</name>
</gene>
<reference evidence="2" key="1">
    <citation type="submission" date="2016-10" db="EMBL/GenBank/DDBJ databases">
        <authorList>
            <person name="Varghese N."/>
            <person name="Submissions S."/>
        </authorList>
    </citation>
    <scope>NUCLEOTIDE SEQUENCE [LARGE SCALE GENOMIC DNA]</scope>
    <source>
        <strain evidence="2">DSM 17933</strain>
    </source>
</reference>
<dbReference type="STRING" id="405671.SAMN05421827_1074"/>
<dbReference type="SUPFAM" id="SSF56925">
    <property type="entry name" value="OMPA-like"/>
    <property type="match status" value="1"/>
</dbReference>